<sequence length="129" mass="13809">ILDDLRIQPALSVVSLTGQLTEGEEGGINIDGLLLAYMLSEEAMSIVIVLQEVCRLDEPPVVCQLMGGAFTNATPEDAFNLFVNFMGSFDARIVDGLPRECDMSSDGDDACNAVSICMQVGFESVVLTD</sequence>
<dbReference type="AlphaFoldDB" id="A0A382TTY2"/>
<feature type="non-terminal residue" evidence="1">
    <location>
        <position position="1"/>
    </location>
</feature>
<reference evidence="1" key="1">
    <citation type="submission" date="2018-05" db="EMBL/GenBank/DDBJ databases">
        <authorList>
            <person name="Lanie J.A."/>
            <person name="Ng W.-L."/>
            <person name="Kazmierczak K.M."/>
            <person name="Andrzejewski T.M."/>
            <person name="Davidsen T.M."/>
            <person name="Wayne K.J."/>
            <person name="Tettelin H."/>
            <person name="Glass J.I."/>
            <person name="Rusch D."/>
            <person name="Podicherti R."/>
            <person name="Tsui H.-C.T."/>
            <person name="Winkler M.E."/>
        </authorList>
    </citation>
    <scope>NUCLEOTIDE SEQUENCE</scope>
</reference>
<protein>
    <submittedName>
        <fullName evidence="1">Uncharacterized protein</fullName>
    </submittedName>
</protein>
<organism evidence="1">
    <name type="scientific">marine metagenome</name>
    <dbReference type="NCBI Taxonomy" id="408172"/>
    <lineage>
        <taxon>unclassified sequences</taxon>
        <taxon>metagenomes</taxon>
        <taxon>ecological metagenomes</taxon>
    </lineage>
</organism>
<dbReference type="EMBL" id="UINC01139135">
    <property type="protein sequence ID" value="SVD25499.1"/>
    <property type="molecule type" value="Genomic_DNA"/>
</dbReference>
<name>A0A382TTY2_9ZZZZ</name>
<proteinExistence type="predicted"/>
<accession>A0A382TTY2</accession>
<gene>
    <name evidence="1" type="ORF">METZ01_LOCUS378353</name>
</gene>
<evidence type="ECO:0000313" key="1">
    <source>
        <dbReference type="EMBL" id="SVD25499.1"/>
    </source>
</evidence>